<protein>
    <submittedName>
        <fullName evidence="1">Uncharacterized protein</fullName>
    </submittedName>
</protein>
<evidence type="ECO:0000313" key="2">
    <source>
        <dbReference type="Proteomes" id="UP000579281"/>
    </source>
</evidence>
<gene>
    <name evidence="1" type="ORF">HNQ80_001351</name>
</gene>
<dbReference type="RefSeq" id="WP_184309394.1">
    <property type="nucleotide sequence ID" value="NZ_JACHEN010000006.1"/>
</dbReference>
<organism evidence="1 2">
    <name type="scientific">Anaerosolibacter carboniphilus</name>
    <dbReference type="NCBI Taxonomy" id="1417629"/>
    <lineage>
        <taxon>Bacteria</taxon>
        <taxon>Bacillati</taxon>
        <taxon>Bacillota</taxon>
        <taxon>Clostridia</taxon>
        <taxon>Peptostreptococcales</taxon>
        <taxon>Thermotaleaceae</taxon>
        <taxon>Anaerosolibacter</taxon>
    </lineage>
</organism>
<dbReference type="AlphaFoldDB" id="A0A841KWG2"/>
<proteinExistence type="predicted"/>
<comment type="caution">
    <text evidence="1">The sequence shown here is derived from an EMBL/GenBank/DDBJ whole genome shotgun (WGS) entry which is preliminary data.</text>
</comment>
<dbReference type="EMBL" id="JACHEN010000006">
    <property type="protein sequence ID" value="MBB6215262.1"/>
    <property type="molecule type" value="Genomic_DNA"/>
</dbReference>
<accession>A0A841KWG2</accession>
<dbReference type="Proteomes" id="UP000579281">
    <property type="component" value="Unassembled WGS sequence"/>
</dbReference>
<reference evidence="1 2" key="1">
    <citation type="submission" date="2020-08" db="EMBL/GenBank/DDBJ databases">
        <title>Genomic Encyclopedia of Type Strains, Phase IV (KMG-IV): sequencing the most valuable type-strain genomes for metagenomic binning, comparative biology and taxonomic classification.</title>
        <authorList>
            <person name="Goeker M."/>
        </authorList>
    </citation>
    <scope>NUCLEOTIDE SEQUENCE [LARGE SCALE GENOMIC DNA]</scope>
    <source>
        <strain evidence="1 2">DSM 103526</strain>
    </source>
</reference>
<keyword evidence="2" id="KW-1185">Reference proteome</keyword>
<sequence length="147" mass="17860">MNFEDTVQICMKKYPKLFLDRWEVLNYLFCSLHCDHRWTNGELVGEIQTSYYQSIPLYGEQIVELNRFREKLWQRPYYFYPLGRSYSNLFNFPKTIQSDWLEGIIETIEFILKNIDPWEDVYMEIPKAQLESHHRACLNILKAYSIE</sequence>
<name>A0A841KWG2_9FIRM</name>
<evidence type="ECO:0000313" key="1">
    <source>
        <dbReference type="EMBL" id="MBB6215262.1"/>
    </source>
</evidence>